<accession>A0AAV8W2U4</accession>
<dbReference type="Pfam" id="PF06565">
    <property type="entry name" value="DM10_dom"/>
    <property type="match status" value="3"/>
</dbReference>
<proteinExistence type="predicted"/>
<evidence type="ECO:0000256" key="7">
    <source>
        <dbReference type="ARBA" id="ARBA00023273"/>
    </source>
</evidence>
<dbReference type="PANTHER" id="PTHR12086">
    <property type="entry name" value="EF-HAND DOMAIN C-TERMINAL CONTAINING PROTEIN"/>
    <property type="match status" value="1"/>
</dbReference>
<keyword evidence="6" id="KW-0206">Cytoskeleton</keyword>
<evidence type="ECO:0000256" key="4">
    <source>
        <dbReference type="ARBA" id="ARBA00022846"/>
    </source>
</evidence>
<feature type="domain" description="DM10" evidence="12">
    <location>
        <begin position="76"/>
        <end position="183"/>
    </location>
</feature>
<evidence type="ECO:0000256" key="2">
    <source>
        <dbReference type="ARBA" id="ARBA00022490"/>
    </source>
</evidence>
<comment type="subcellular location">
    <subcellularLocation>
        <location evidence="1">Cytoplasm</location>
        <location evidence="1">Cytoskeleton</location>
        <location evidence="1">Flagellum axoneme</location>
    </subcellularLocation>
</comment>
<keyword evidence="7" id="KW-0966">Cell projection</keyword>
<dbReference type="PROSITE" id="PS50222">
    <property type="entry name" value="EF_HAND_2"/>
    <property type="match status" value="1"/>
</dbReference>
<dbReference type="FunFam" id="2.30.29.170:FF:000002">
    <property type="entry name" value="EF-hand domain (C-terminal) containing 1"/>
    <property type="match status" value="1"/>
</dbReference>
<keyword evidence="5" id="KW-0969">Cilium</keyword>
<keyword evidence="14" id="KW-1185">Reference proteome</keyword>
<feature type="compositionally biased region" description="Basic and acidic residues" evidence="10">
    <location>
        <begin position="377"/>
        <end position="390"/>
    </location>
</feature>
<dbReference type="Gene3D" id="2.30.29.170">
    <property type="match status" value="3"/>
</dbReference>
<dbReference type="InterPro" id="IPR002048">
    <property type="entry name" value="EF_hand_dom"/>
</dbReference>
<protein>
    <recommendedName>
        <fullName evidence="9">EF-hand domain-containing family member C2</fullName>
    </recommendedName>
</protein>
<feature type="domain" description="EF-hand" evidence="11">
    <location>
        <begin position="604"/>
        <end position="639"/>
    </location>
</feature>
<evidence type="ECO:0000256" key="5">
    <source>
        <dbReference type="ARBA" id="ARBA00023069"/>
    </source>
</evidence>
<comment type="caution">
    <text evidence="13">The sequence shown here is derived from an EMBL/GenBank/DDBJ whole genome shotgun (WGS) entry which is preliminary data.</text>
</comment>
<dbReference type="InterPro" id="IPR040193">
    <property type="entry name" value="EFHC1/EFHC2/EFHB"/>
</dbReference>
<keyword evidence="4" id="KW-0282">Flagellum</keyword>
<dbReference type="InterPro" id="IPR011992">
    <property type="entry name" value="EF-hand-dom_pair"/>
</dbReference>
<dbReference type="GO" id="GO:0005509">
    <property type="term" value="F:calcium ion binding"/>
    <property type="evidence" value="ECO:0007669"/>
    <property type="project" value="InterPro"/>
</dbReference>
<feature type="domain" description="DM10" evidence="12">
    <location>
        <begin position="433"/>
        <end position="540"/>
    </location>
</feature>
<keyword evidence="2" id="KW-0963">Cytoplasm</keyword>
<dbReference type="SMART" id="SM00676">
    <property type="entry name" value="DM10"/>
    <property type="match status" value="3"/>
</dbReference>
<feature type="region of interest" description="Disordered" evidence="10">
    <location>
        <begin position="371"/>
        <end position="390"/>
    </location>
</feature>
<dbReference type="InterPro" id="IPR006602">
    <property type="entry name" value="DM10_dom"/>
</dbReference>
<feature type="domain" description="DM10" evidence="12">
    <location>
        <begin position="227"/>
        <end position="365"/>
    </location>
</feature>
<evidence type="ECO:0000259" key="12">
    <source>
        <dbReference type="PROSITE" id="PS51336"/>
    </source>
</evidence>
<evidence type="ECO:0000256" key="9">
    <source>
        <dbReference type="ARBA" id="ARBA00039880"/>
    </source>
</evidence>
<dbReference type="AlphaFoldDB" id="A0AAV8W2U4"/>
<dbReference type="FunFam" id="2.30.29.170:FF:000004">
    <property type="entry name" value="EF-hand domain containing 2"/>
    <property type="match status" value="1"/>
</dbReference>
<dbReference type="PANTHER" id="PTHR12086:SF11">
    <property type="entry name" value="EF-HAND DOMAIN-CONTAINING FAMILY MEMBER C2"/>
    <property type="match status" value="1"/>
</dbReference>
<keyword evidence="3" id="KW-0677">Repeat</keyword>
<evidence type="ECO:0000313" key="13">
    <source>
        <dbReference type="EMBL" id="KAJ8920607.1"/>
    </source>
</evidence>
<dbReference type="EMBL" id="JANEYG010000013">
    <property type="protein sequence ID" value="KAJ8920607.1"/>
    <property type="molecule type" value="Genomic_DNA"/>
</dbReference>
<organism evidence="13 14">
    <name type="scientific">Exocentrus adspersus</name>
    <dbReference type="NCBI Taxonomy" id="1586481"/>
    <lineage>
        <taxon>Eukaryota</taxon>
        <taxon>Metazoa</taxon>
        <taxon>Ecdysozoa</taxon>
        <taxon>Arthropoda</taxon>
        <taxon>Hexapoda</taxon>
        <taxon>Insecta</taxon>
        <taxon>Pterygota</taxon>
        <taxon>Neoptera</taxon>
        <taxon>Endopterygota</taxon>
        <taxon>Coleoptera</taxon>
        <taxon>Polyphaga</taxon>
        <taxon>Cucujiformia</taxon>
        <taxon>Chrysomeloidea</taxon>
        <taxon>Cerambycidae</taxon>
        <taxon>Lamiinae</taxon>
        <taxon>Acanthocinini</taxon>
        <taxon>Exocentrus</taxon>
    </lineage>
</organism>
<dbReference type="GO" id="GO:0005874">
    <property type="term" value="C:microtubule"/>
    <property type="evidence" value="ECO:0007669"/>
    <property type="project" value="TreeGrafter"/>
</dbReference>
<evidence type="ECO:0000256" key="6">
    <source>
        <dbReference type="ARBA" id="ARBA00023212"/>
    </source>
</evidence>
<evidence type="ECO:0000313" key="14">
    <source>
        <dbReference type="Proteomes" id="UP001159042"/>
    </source>
</evidence>
<dbReference type="Proteomes" id="UP001159042">
    <property type="component" value="Unassembled WGS sequence"/>
</dbReference>
<sequence>MSLRCPDLPFLPGYTFNPNIGRTKFNMDPKFDFIGDGNRALKEKVRPNMFGPLTDKYPSIYPRGESIELPGWIAFDKQILCFDAYFQETLQEVRGSPFQIRKVKIYFFLEDGTIQVIEPKVENSGISQGTLISRQRIRLPAPMDENFYDIIDFNVGREVELYGRVFKITDCDRFTRTFLNRCGIFVPDPHIVPNDPYMDIRAHDKDALQAKKPNRTVDTLGKFLKYDRKVLNFKGYWDDQKTEYGYIHLLEIRYYLADDTIEIKELQSESGGEPGFMFLRRGKLPRIYKELPSPGHDTPYTVLNVLGSALTSRRYIVDPLNYGGSKTQYYTDRDLSIGAVVNCYGRKIVLTECDDYTKLYYNQKYGVTSFKPQPTPSREKEEVNIPPPKDRELPPWNGFGTYEDSAQNCITVEPKAPLKDIKKFLTYDRIGLDSHILRFEARMKSKIPENCSRIFIISYYLNDDTMSVFETGRRNSGFQSSMFFGRNQVLLPGQNLYTSKPPLYYTPQHMFIGATLIINNFEFVLIDADEYALRFMELNPGQVLFVMTAHNFRNKLCQVMGPEFTEHEMITIARAFSANCYKESYDRSKIRALALTELKRFLWDDLDRLREYFLQRDADRTGKLSRKDCYTILKGCRLPFDRGNAILPTFRIQKDEQCNLYYEDILNFLDRNNCPMSDVPPINIKYDLWWGSEKAPKAGLLIDWCAFNKYLDLEDTFNEVIGDNTIKALEQNPSST</sequence>
<comment type="function">
    <text evidence="8">Microtubule inner protein (MIP) part of the dynein-decorated doublet microtubules (DMTs) in cilia axoneme, which is required for motile cilia beating.</text>
</comment>
<reference evidence="13 14" key="1">
    <citation type="journal article" date="2023" name="Insect Mol. Biol.">
        <title>Genome sequencing provides insights into the evolution of gene families encoding plant cell wall-degrading enzymes in longhorned beetles.</title>
        <authorList>
            <person name="Shin N.R."/>
            <person name="Okamura Y."/>
            <person name="Kirsch R."/>
            <person name="Pauchet Y."/>
        </authorList>
    </citation>
    <scope>NUCLEOTIDE SEQUENCE [LARGE SCALE GENOMIC DNA]</scope>
    <source>
        <strain evidence="13">EAD_L_NR</strain>
    </source>
</reference>
<gene>
    <name evidence="13" type="ORF">NQ315_004746</name>
</gene>
<dbReference type="GO" id="GO:0010975">
    <property type="term" value="P:regulation of neuron projection development"/>
    <property type="evidence" value="ECO:0007669"/>
    <property type="project" value="TreeGrafter"/>
</dbReference>
<evidence type="ECO:0000256" key="1">
    <source>
        <dbReference type="ARBA" id="ARBA00004611"/>
    </source>
</evidence>
<evidence type="ECO:0000256" key="10">
    <source>
        <dbReference type="SAM" id="MobiDB-lite"/>
    </source>
</evidence>
<dbReference type="PROSITE" id="PS51336">
    <property type="entry name" value="DM10"/>
    <property type="match status" value="3"/>
</dbReference>
<evidence type="ECO:0000256" key="3">
    <source>
        <dbReference type="ARBA" id="ARBA00022737"/>
    </source>
</evidence>
<evidence type="ECO:0000259" key="11">
    <source>
        <dbReference type="PROSITE" id="PS50222"/>
    </source>
</evidence>
<dbReference type="SUPFAM" id="SSF47473">
    <property type="entry name" value="EF-hand"/>
    <property type="match status" value="1"/>
</dbReference>
<evidence type="ECO:0000256" key="8">
    <source>
        <dbReference type="ARBA" id="ARBA00035003"/>
    </source>
</evidence>
<name>A0AAV8W2U4_9CUCU</name>